<dbReference type="EMBL" id="CAJNYU010001437">
    <property type="protein sequence ID" value="CAF3435372.1"/>
    <property type="molecule type" value="Genomic_DNA"/>
</dbReference>
<evidence type="ECO:0000313" key="2">
    <source>
        <dbReference type="EMBL" id="CAF4272812.1"/>
    </source>
</evidence>
<organism evidence="1 3">
    <name type="scientific">Rotaria socialis</name>
    <dbReference type="NCBI Taxonomy" id="392032"/>
    <lineage>
        <taxon>Eukaryota</taxon>
        <taxon>Metazoa</taxon>
        <taxon>Spiralia</taxon>
        <taxon>Gnathifera</taxon>
        <taxon>Rotifera</taxon>
        <taxon>Eurotatoria</taxon>
        <taxon>Bdelloidea</taxon>
        <taxon>Philodinida</taxon>
        <taxon>Philodinidae</taxon>
        <taxon>Rotaria</taxon>
    </lineage>
</organism>
<sequence>MDQNLYVQVLVAFGLNNYNEAIELISKILGDKSNTVERQVNIVLLKQRATSYFKLQLFTEAFKDMQSSINMGFDIKRDEELLYMYYHAKSKTELSEIINTLEQIKIICRLNSSREIMLLKQINIDKMFNKNDRTRTRSQSAGRK</sequence>
<dbReference type="Proteomes" id="UP000663862">
    <property type="component" value="Unassembled WGS sequence"/>
</dbReference>
<name>A0A818D3N4_9BILA</name>
<evidence type="ECO:0000313" key="3">
    <source>
        <dbReference type="Proteomes" id="UP000663869"/>
    </source>
</evidence>
<reference evidence="1" key="1">
    <citation type="submission" date="2021-02" db="EMBL/GenBank/DDBJ databases">
        <authorList>
            <person name="Nowell W R."/>
        </authorList>
    </citation>
    <scope>NUCLEOTIDE SEQUENCE</scope>
</reference>
<gene>
    <name evidence="1" type="ORF">FME351_LOCUS12156</name>
    <name evidence="2" type="ORF">TSG867_LOCUS4454</name>
</gene>
<dbReference type="AlphaFoldDB" id="A0A818D3N4"/>
<dbReference type="Gene3D" id="1.25.40.10">
    <property type="entry name" value="Tetratricopeptide repeat domain"/>
    <property type="match status" value="1"/>
</dbReference>
<proteinExistence type="predicted"/>
<protein>
    <submittedName>
        <fullName evidence="1">Uncharacterized protein</fullName>
    </submittedName>
</protein>
<dbReference type="Proteomes" id="UP000663869">
    <property type="component" value="Unassembled WGS sequence"/>
</dbReference>
<evidence type="ECO:0000313" key="1">
    <source>
        <dbReference type="EMBL" id="CAF3435372.1"/>
    </source>
</evidence>
<dbReference type="EMBL" id="CAJOBQ010000144">
    <property type="protein sequence ID" value="CAF4272812.1"/>
    <property type="molecule type" value="Genomic_DNA"/>
</dbReference>
<accession>A0A818D3N4</accession>
<dbReference type="SUPFAM" id="SSF48452">
    <property type="entry name" value="TPR-like"/>
    <property type="match status" value="1"/>
</dbReference>
<comment type="caution">
    <text evidence="1">The sequence shown here is derived from an EMBL/GenBank/DDBJ whole genome shotgun (WGS) entry which is preliminary data.</text>
</comment>
<dbReference type="InterPro" id="IPR011990">
    <property type="entry name" value="TPR-like_helical_dom_sf"/>
</dbReference>